<feature type="transmembrane region" description="Helical" evidence="2">
    <location>
        <begin position="52"/>
        <end position="68"/>
    </location>
</feature>
<dbReference type="SUPFAM" id="SSF54631">
    <property type="entry name" value="CBS-domain pair"/>
    <property type="match status" value="1"/>
</dbReference>
<dbReference type="SMART" id="SM00116">
    <property type="entry name" value="CBS"/>
    <property type="match status" value="2"/>
</dbReference>
<keyword evidence="1" id="KW-0129">CBS domain</keyword>
<protein>
    <submittedName>
        <fullName evidence="4">HPP family protein</fullName>
    </submittedName>
</protein>
<accession>A0A7C9REN4</accession>
<evidence type="ECO:0000256" key="2">
    <source>
        <dbReference type="SAM" id="Phobius"/>
    </source>
</evidence>
<name>A0A7C9REN4_9HYPH</name>
<keyword evidence="2" id="KW-0812">Transmembrane</keyword>
<evidence type="ECO:0000313" key="4">
    <source>
        <dbReference type="EMBL" id="NGN44813.1"/>
    </source>
</evidence>
<dbReference type="InterPro" id="IPR000644">
    <property type="entry name" value="CBS_dom"/>
</dbReference>
<dbReference type="Gene3D" id="3.10.580.10">
    <property type="entry name" value="CBS-domain"/>
    <property type="match status" value="1"/>
</dbReference>
<dbReference type="Pfam" id="PF00571">
    <property type="entry name" value="CBS"/>
    <property type="match status" value="2"/>
</dbReference>
<evidence type="ECO:0000313" key="5">
    <source>
        <dbReference type="Proteomes" id="UP000481252"/>
    </source>
</evidence>
<dbReference type="InterPro" id="IPR046342">
    <property type="entry name" value="CBS_dom_sf"/>
</dbReference>
<dbReference type="CDD" id="cd04600">
    <property type="entry name" value="CBS_pair_HPP_assoc"/>
    <property type="match status" value="1"/>
</dbReference>
<dbReference type="PANTHER" id="PTHR33741">
    <property type="entry name" value="TRANSMEMBRANE PROTEIN DDB_G0269096-RELATED"/>
    <property type="match status" value="1"/>
</dbReference>
<dbReference type="PANTHER" id="PTHR33741:SF5">
    <property type="entry name" value="TRANSMEMBRANE PROTEIN DDB_G0269096-RELATED"/>
    <property type="match status" value="1"/>
</dbReference>
<dbReference type="PROSITE" id="PS51371">
    <property type="entry name" value="CBS"/>
    <property type="match status" value="2"/>
</dbReference>
<evidence type="ECO:0000259" key="3">
    <source>
        <dbReference type="PROSITE" id="PS51371"/>
    </source>
</evidence>
<evidence type="ECO:0000256" key="1">
    <source>
        <dbReference type="PROSITE-ProRule" id="PRU00703"/>
    </source>
</evidence>
<keyword evidence="2" id="KW-0472">Membrane</keyword>
<dbReference type="Proteomes" id="UP000481252">
    <property type="component" value="Unassembled WGS sequence"/>
</dbReference>
<feature type="domain" description="CBS" evidence="3">
    <location>
        <begin position="330"/>
        <end position="388"/>
    </location>
</feature>
<sequence>MPEFLSVLKRLLPALPPVSNAERLRICVGALIGIFFTGIATKIAFSSSGASPLLIAPMGASAVLLFATPSSPLAQPWSIIGGNLVAALIGITCARWLDDPLIASTIAITASIGTMLLLRCLHPPSGAVALTAVLGGPAVHAAGYGFALWPVGVNTLLLLAAALAFNNLTGRRYPHLTPAPAANPHKTADPVPTARVGFTSADLEAALKRYDEVVNVSTDDLDALLHETEMQAYHRRFGVIRCADIMSRDVATVSPQTSLRDTWKELCDHRIKALPVIDAARNVVGIVTQTDFMQSADWGPRGELHLGLGKRLRHAVKPRRSLNKTVSDIMSAPVRFVAPETPVAELVPVMADAGLHHLPVIDADRKLVGIITQSDLIAALYHGALSDRPEAAAPALAAAQ</sequence>
<feature type="transmembrane region" description="Helical" evidence="2">
    <location>
        <begin position="141"/>
        <end position="165"/>
    </location>
</feature>
<dbReference type="Pfam" id="PF04982">
    <property type="entry name" value="TM_HPP"/>
    <property type="match status" value="1"/>
</dbReference>
<reference evidence="4 5" key="1">
    <citation type="submission" date="2020-02" db="EMBL/GenBank/DDBJ databases">
        <title>Genome sequence of the type strain CGMCC 1.15528 of Mesorhizobium zhangyense.</title>
        <authorList>
            <person name="Gao J."/>
            <person name="Sun J."/>
        </authorList>
    </citation>
    <scope>NUCLEOTIDE SEQUENCE [LARGE SCALE GENOMIC DNA]</scope>
    <source>
        <strain evidence="4 5">CGMCC 1.15528</strain>
    </source>
</reference>
<dbReference type="InterPro" id="IPR058581">
    <property type="entry name" value="TM_HPP"/>
</dbReference>
<keyword evidence="2" id="KW-1133">Transmembrane helix</keyword>
<feature type="transmembrane region" description="Helical" evidence="2">
    <location>
        <begin position="74"/>
        <end position="94"/>
    </location>
</feature>
<dbReference type="AlphaFoldDB" id="A0A7C9REN4"/>
<gene>
    <name evidence="4" type="ORF">G6N74_27525</name>
</gene>
<keyword evidence="5" id="KW-1185">Reference proteome</keyword>
<dbReference type="EMBL" id="JAAKZG010000020">
    <property type="protein sequence ID" value="NGN44813.1"/>
    <property type="molecule type" value="Genomic_DNA"/>
</dbReference>
<dbReference type="RefSeq" id="WP_165121195.1">
    <property type="nucleotide sequence ID" value="NZ_JAAKZG010000020.1"/>
</dbReference>
<dbReference type="InterPro" id="IPR007065">
    <property type="entry name" value="HPP"/>
</dbReference>
<proteinExistence type="predicted"/>
<feature type="transmembrane region" description="Helical" evidence="2">
    <location>
        <begin position="101"/>
        <end position="121"/>
    </location>
</feature>
<comment type="caution">
    <text evidence="4">The sequence shown here is derived from an EMBL/GenBank/DDBJ whole genome shotgun (WGS) entry which is preliminary data.</text>
</comment>
<organism evidence="4 5">
    <name type="scientific">Mesorhizobium zhangyense</name>
    <dbReference type="NCBI Taxonomy" id="1776730"/>
    <lineage>
        <taxon>Bacteria</taxon>
        <taxon>Pseudomonadati</taxon>
        <taxon>Pseudomonadota</taxon>
        <taxon>Alphaproteobacteria</taxon>
        <taxon>Hyphomicrobiales</taxon>
        <taxon>Phyllobacteriaceae</taxon>
        <taxon>Mesorhizobium</taxon>
    </lineage>
</organism>
<feature type="domain" description="CBS" evidence="3">
    <location>
        <begin position="246"/>
        <end position="304"/>
    </location>
</feature>